<evidence type="ECO:0000313" key="2">
    <source>
        <dbReference type="Proteomes" id="UP000316621"/>
    </source>
</evidence>
<dbReference type="Gramene" id="RZC77675">
    <property type="protein sequence ID" value="RZC77675"/>
    <property type="gene ID" value="C5167_001845"/>
</dbReference>
<sequence>MSSYNVEAKSATLIKDCYDGQLKVYKMGMDSLHSMCMSLTGHCIDMPQREKRTRNRAGSFKEVIPKVRMDTEKVVGR</sequence>
<gene>
    <name evidence="1" type="ORF">C5167_001845</name>
</gene>
<dbReference type="AlphaFoldDB" id="A0A4Y7L0F9"/>
<dbReference type="EMBL" id="CM010723">
    <property type="protein sequence ID" value="RZC77675.1"/>
    <property type="molecule type" value="Genomic_DNA"/>
</dbReference>
<evidence type="ECO:0000313" key="1">
    <source>
        <dbReference type="EMBL" id="RZC77675.1"/>
    </source>
</evidence>
<keyword evidence="2" id="KW-1185">Reference proteome</keyword>
<proteinExistence type="predicted"/>
<dbReference type="Proteomes" id="UP000316621">
    <property type="component" value="Chromosome 9"/>
</dbReference>
<organism evidence="1 2">
    <name type="scientific">Papaver somniferum</name>
    <name type="common">Opium poppy</name>
    <dbReference type="NCBI Taxonomy" id="3469"/>
    <lineage>
        <taxon>Eukaryota</taxon>
        <taxon>Viridiplantae</taxon>
        <taxon>Streptophyta</taxon>
        <taxon>Embryophyta</taxon>
        <taxon>Tracheophyta</taxon>
        <taxon>Spermatophyta</taxon>
        <taxon>Magnoliopsida</taxon>
        <taxon>Ranunculales</taxon>
        <taxon>Papaveraceae</taxon>
        <taxon>Papaveroideae</taxon>
        <taxon>Papaver</taxon>
    </lineage>
</organism>
<protein>
    <submittedName>
        <fullName evidence="1">Uncharacterized protein</fullName>
    </submittedName>
</protein>
<accession>A0A4Y7L0F9</accession>
<name>A0A4Y7L0F9_PAPSO</name>
<reference evidence="1 2" key="1">
    <citation type="journal article" date="2018" name="Science">
        <title>The opium poppy genome and morphinan production.</title>
        <authorList>
            <person name="Guo L."/>
            <person name="Winzer T."/>
            <person name="Yang X."/>
            <person name="Li Y."/>
            <person name="Ning Z."/>
            <person name="He Z."/>
            <person name="Teodor R."/>
            <person name="Lu Y."/>
            <person name="Bowser T.A."/>
            <person name="Graham I.A."/>
            <person name="Ye K."/>
        </authorList>
    </citation>
    <scope>NUCLEOTIDE SEQUENCE [LARGE SCALE GENOMIC DNA]</scope>
    <source>
        <strain evidence="2">cv. HN1</strain>
        <tissue evidence="1">Leaves</tissue>
    </source>
</reference>